<proteinExistence type="predicted"/>
<accession>A0ABN0X5J6</accession>
<dbReference type="InterPro" id="IPR052026">
    <property type="entry name" value="ExeA_AAA_ATPase_DNA-bind"/>
</dbReference>
<dbReference type="PANTHER" id="PTHR35894">
    <property type="entry name" value="GENERAL SECRETION PATHWAY PROTEIN A-RELATED"/>
    <property type="match status" value="1"/>
</dbReference>
<dbReference type="EMBL" id="BAAACW010000038">
    <property type="protein sequence ID" value="GAA0355719.1"/>
    <property type="molecule type" value="Genomic_DNA"/>
</dbReference>
<organism evidence="2 3">
    <name type="scientific">Alkalibacterium iburiense</name>
    <dbReference type="NCBI Taxonomy" id="290589"/>
    <lineage>
        <taxon>Bacteria</taxon>
        <taxon>Bacillati</taxon>
        <taxon>Bacillota</taxon>
        <taxon>Bacilli</taxon>
        <taxon>Lactobacillales</taxon>
        <taxon>Carnobacteriaceae</taxon>
        <taxon>Alkalibacterium</taxon>
    </lineage>
</organism>
<dbReference type="InterPro" id="IPR027417">
    <property type="entry name" value="P-loop_NTPase"/>
</dbReference>
<evidence type="ECO:0000313" key="2">
    <source>
        <dbReference type="EMBL" id="GAA0355719.1"/>
    </source>
</evidence>
<comment type="caution">
    <text evidence="2">The sequence shown here is derived from an EMBL/GenBank/DDBJ whole genome shotgun (WGS) entry which is preliminary data.</text>
</comment>
<dbReference type="Pfam" id="PF13401">
    <property type="entry name" value="AAA_22"/>
    <property type="match status" value="1"/>
</dbReference>
<name>A0ABN0X5J6_9LACT</name>
<dbReference type="Gene3D" id="3.40.50.300">
    <property type="entry name" value="P-loop containing nucleotide triphosphate hydrolases"/>
    <property type="match status" value="1"/>
</dbReference>
<evidence type="ECO:0000259" key="1">
    <source>
        <dbReference type="Pfam" id="PF13401"/>
    </source>
</evidence>
<feature type="domain" description="ORC1/DEAH AAA+ ATPase" evidence="1">
    <location>
        <begin position="41"/>
        <end position="170"/>
    </location>
</feature>
<gene>
    <name evidence="2" type="ORF">GCM10008932_05900</name>
</gene>
<dbReference type="InterPro" id="IPR049945">
    <property type="entry name" value="AAA_22"/>
</dbReference>
<dbReference type="RefSeq" id="WP_161879796.1">
    <property type="nucleotide sequence ID" value="NZ_BAAACW010000038.1"/>
</dbReference>
<sequence length="266" mass="30178">MSQSAFSYYGLTTNPFTKDHPYTFKSTDYLEMHARLDQVVSQKGIGLYTGASGVGKSRIVHHFLNGLNTNLYTCCEIKETRLSSRDFYQELAIELGLEPSHKKVVNFRNIQERIRQLESQRITPVIVLDEAQFLSMDIFEELLLLLNFQRDTVSNTVVLLIGTASLLDKLRYASLEALRQRVISIYHCTGIQQDEARQYVEAKLKSAEGSLRIFDENALTSLISHAQGSLRRLDLLTTKVLEIGVKQQQVQITLSLIESATAEILF</sequence>
<evidence type="ECO:0000313" key="3">
    <source>
        <dbReference type="Proteomes" id="UP001501166"/>
    </source>
</evidence>
<keyword evidence="3" id="KW-1185">Reference proteome</keyword>
<reference evidence="2 3" key="1">
    <citation type="journal article" date="2019" name="Int. J. Syst. Evol. Microbiol.">
        <title>The Global Catalogue of Microorganisms (GCM) 10K type strain sequencing project: providing services to taxonomists for standard genome sequencing and annotation.</title>
        <authorList>
            <consortium name="The Broad Institute Genomics Platform"/>
            <consortium name="The Broad Institute Genome Sequencing Center for Infectious Disease"/>
            <person name="Wu L."/>
            <person name="Ma J."/>
        </authorList>
    </citation>
    <scope>NUCLEOTIDE SEQUENCE [LARGE SCALE GENOMIC DNA]</scope>
    <source>
        <strain evidence="2 3">JCM 12662</strain>
    </source>
</reference>
<dbReference type="SUPFAM" id="SSF52540">
    <property type="entry name" value="P-loop containing nucleoside triphosphate hydrolases"/>
    <property type="match status" value="1"/>
</dbReference>
<dbReference type="PANTHER" id="PTHR35894:SF1">
    <property type="entry name" value="PHOSPHORIBULOKINASE _ URIDINE KINASE FAMILY"/>
    <property type="match status" value="1"/>
</dbReference>
<dbReference type="Proteomes" id="UP001501166">
    <property type="component" value="Unassembled WGS sequence"/>
</dbReference>
<protein>
    <submittedName>
        <fullName evidence="2">AAA family ATPase</fullName>
    </submittedName>
</protein>